<sequence>MHGPMFGAMMISKQKVAHLALKPLGRNNAIDGTCGVGTKEPQLIFASADIEEIVDD</sequence>
<organism evidence="1">
    <name type="scientific">Glycine soja</name>
    <name type="common">Wild soybean</name>
    <dbReference type="NCBI Taxonomy" id="3848"/>
    <lineage>
        <taxon>Eukaryota</taxon>
        <taxon>Viridiplantae</taxon>
        <taxon>Streptophyta</taxon>
        <taxon>Embryophyta</taxon>
        <taxon>Tracheophyta</taxon>
        <taxon>Spermatophyta</taxon>
        <taxon>Magnoliopsida</taxon>
        <taxon>eudicotyledons</taxon>
        <taxon>Gunneridae</taxon>
        <taxon>Pentapetalae</taxon>
        <taxon>rosids</taxon>
        <taxon>fabids</taxon>
        <taxon>Fabales</taxon>
        <taxon>Fabaceae</taxon>
        <taxon>Papilionoideae</taxon>
        <taxon>50 kb inversion clade</taxon>
        <taxon>NPAAA clade</taxon>
        <taxon>indigoferoid/millettioid clade</taxon>
        <taxon>Phaseoleae</taxon>
        <taxon>Glycine</taxon>
        <taxon>Glycine subgen. Soja</taxon>
    </lineage>
</organism>
<reference evidence="1" key="1">
    <citation type="submission" date="2014-07" db="EMBL/GenBank/DDBJ databases">
        <title>Identification of a novel salt tolerance gene in wild soybean by whole-genome sequencing.</title>
        <authorList>
            <person name="Lam H.-M."/>
            <person name="Qi X."/>
            <person name="Li M.-W."/>
            <person name="Liu X."/>
            <person name="Xie M."/>
            <person name="Ni M."/>
            <person name="Xu X."/>
        </authorList>
    </citation>
    <scope>NUCLEOTIDE SEQUENCE [LARGE SCALE GENOMIC DNA]</scope>
    <source>
        <tissue evidence="1">Root</tissue>
    </source>
</reference>
<evidence type="ECO:0000313" key="1">
    <source>
        <dbReference type="EMBL" id="KHN04742.1"/>
    </source>
</evidence>
<dbReference type="Proteomes" id="UP000053555">
    <property type="component" value="Unassembled WGS sequence"/>
</dbReference>
<protein>
    <submittedName>
        <fullName evidence="1">Thiamine thiazole synthase, chloroplastic</fullName>
    </submittedName>
</protein>
<accession>A0A0B2PAZ3</accession>
<dbReference type="Gene3D" id="3.50.50.60">
    <property type="entry name" value="FAD/NAD(P)-binding domain"/>
    <property type="match status" value="1"/>
</dbReference>
<dbReference type="InterPro" id="IPR036188">
    <property type="entry name" value="FAD/NAD-bd_sf"/>
</dbReference>
<name>A0A0B2PAZ3_GLYSO</name>
<dbReference type="AlphaFoldDB" id="A0A0B2PAZ3"/>
<gene>
    <name evidence="1" type="ORF">glysoja_044953</name>
</gene>
<proteinExistence type="predicted"/>
<dbReference type="EMBL" id="KN669008">
    <property type="protein sequence ID" value="KHN04742.1"/>
    <property type="molecule type" value="Genomic_DNA"/>
</dbReference>